<feature type="domain" description="Glycosyl hydrolases family 2 sugar binding" evidence="6">
    <location>
        <begin position="45"/>
        <end position="142"/>
    </location>
</feature>
<accession>A0A143YQH6</accession>
<dbReference type="STRING" id="640938.TR210_1398"/>
<dbReference type="Gene3D" id="2.60.40.10">
    <property type="entry name" value="Immunoglobulins"/>
    <property type="match status" value="2"/>
</dbReference>
<dbReference type="EMBL" id="FNYT01000016">
    <property type="protein sequence ID" value="SEJ52040.1"/>
    <property type="molecule type" value="Genomic_DNA"/>
</dbReference>
<keyword evidence="3" id="KW-0326">Glycosidase</keyword>
<evidence type="ECO:0000256" key="3">
    <source>
        <dbReference type="ARBA" id="ARBA00023295"/>
    </source>
</evidence>
<dbReference type="OrthoDB" id="9762066at2"/>
<dbReference type="RefSeq" id="WP_068622813.1">
    <property type="nucleotide sequence ID" value="NZ_FJNB01000009.1"/>
</dbReference>
<evidence type="ECO:0000313" key="7">
    <source>
        <dbReference type="EMBL" id="CZQ96546.1"/>
    </source>
</evidence>
<feature type="domain" description="Glycoside hydrolase family 2 catalytic" evidence="5">
    <location>
        <begin position="255"/>
        <end position="542"/>
    </location>
</feature>
<dbReference type="Pfam" id="PF02837">
    <property type="entry name" value="Glyco_hydro_2_N"/>
    <property type="match status" value="1"/>
</dbReference>
<dbReference type="InterPro" id="IPR017853">
    <property type="entry name" value="GH"/>
</dbReference>
<dbReference type="InterPro" id="IPR006103">
    <property type="entry name" value="Glyco_hydro_2_cat"/>
</dbReference>
<dbReference type="SUPFAM" id="SSF49303">
    <property type="entry name" value="beta-Galactosidase/glucuronidase domain"/>
    <property type="match status" value="1"/>
</dbReference>
<evidence type="ECO:0000256" key="2">
    <source>
        <dbReference type="ARBA" id="ARBA00022801"/>
    </source>
</evidence>
<protein>
    <submittedName>
        <fullName evidence="8">Beta-galactosidase</fullName>
    </submittedName>
</protein>
<dbReference type="Pfam" id="PF00703">
    <property type="entry name" value="Glyco_hydro_2"/>
    <property type="match status" value="1"/>
</dbReference>
<dbReference type="AlphaFoldDB" id="A0A143YQH6"/>
<evidence type="ECO:0000256" key="1">
    <source>
        <dbReference type="ARBA" id="ARBA00007401"/>
    </source>
</evidence>
<dbReference type="InterPro" id="IPR006102">
    <property type="entry name" value="Ig-like_GH2"/>
</dbReference>
<evidence type="ECO:0000313" key="8">
    <source>
        <dbReference type="EMBL" id="SEJ52040.1"/>
    </source>
</evidence>
<name>A0A143YQH6_9LACT</name>
<dbReference type="Gene3D" id="3.20.20.80">
    <property type="entry name" value="Glycosidases"/>
    <property type="match status" value="1"/>
</dbReference>
<keyword evidence="10" id="KW-1185">Reference proteome</keyword>
<evidence type="ECO:0000313" key="9">
    <source>
        <dbReference type="Proteomes" id="UP000076878"/>
    </source>
</evidence>
<reference evidence="8 10" key="2">
    <citation type="submission" date="2016-10" db="EMBL/GenBank/DDBJ databases">
        <authorList>
            <person name="Varghese N."/>
            <person name="Submissions S."/>
        </authorList>
    </citation>
    <scope>NUCLEOTIDE SEQUENCE [LARGE SCALE GENOMIC DNA]</scope>
    <source>
        <strain evidence="8 10">DSM 22150</strain>
    </source>
</reference>
<organism evidence="7 9">
    <name type="scientific">Trichococcus ilyis</name>
    <dbReference type="NCBI Taxonomy" id="640938"/>
    <lineage>
        <taxon>Bacteria</taxon>
        <taxon>Bacillati</taxon>
        <taxon>Bacillota</taxon>
        <taxon>Bacilli</taxon>
        <taxon>Lactobacillales</taxon>
        <taxon>Carnobacteriaceae</taxon>
        <taxon>Trichococcus</taxon>
    </lineage>
</organism>
<dbReference type="PRINTS" id="PR00132">
    <property type="entry name" value="GLHYDRLASE2"/>
</dbReference>
<dbReference type="Pfam" id="PF02836">
    <property type="entry name" value="Glyco_hydro_2_C"/>
    <property type="match status" value="1"/>
</dbReference>
<dbReference type="EMBL" id="FJNB01000009">
    <property type="protein sequence ID" value="CZQ96546.1"/>
    <property type="molecule type" value="Genomic_DNA"/>
</dbReference>
<dbReference type="InterPro" id="IPR006104">
    <property type="entry name" value="Glyco_hydro_2_N"/>
</dbReference>
<dbReference type="InterPro" id="IPR008979">
    <property type="entry name" value="Galactose-bd-like_sf"/>
</dbReference>
<feature type="domain" description="Glycoside hydrolase family 2 immunoglobulin-like beta-sandwich" evidence="4">
    <location>
        <begin position="158"/>
        <end position="247"/>
    </location>
</feature>
<reference evidence="7 9" key="1">
    <citation type="submission" date="2016-02" db="EMBL/GenBank/DDBJ databases">
        <authorList>
            <person name="Wen L."/>
            <person name="He K."/>
            <person name="Yang H."/>
        </authorList>
    </citation>
    <scope>NUCLEOTIDE SEQUENCE [LARGE SCALE GENOMIC DNA]</scope>
    <source>
        <strain evidence="7">Trichococcus_R210</strain>
    </source>
</reference>
<comment type="similarity">
    <text evidence="1">Belongs to the glycosyl hydrolase 2 family.</text>
</comment>
<evidence type="ECO:0000259" key="4">
    <source>
        <dbReference type="Pfam" id="PF00703"/>
    </source>
</evidence>
<dbReference type="SUPFAM" id="SSF51445">
    <property type="entry name" value="(Trans)glycosidases"/>
    <property type="match status" value="1"/>
</dbReference>
<proteinExistence type="inferred from homology"/>
<dbReference type="Gene3D" id="2.60.120.260">
    <property type="entry name" value="Galactose-binding domain-like"/>
    <property type="match status" value="1"/>
</dbReference>
<dbReference type="GO" id="GO:0005975">
    <property type="term" value="P:carbohydrate metabolic process"/>
    <property type="evidence" value="ECO:0007669"/>
    <property type="project" value="InterPro"/>
</dbReference>
<dbReference type="InterPro" id="IPR013783">
    <property type="entry name" value="Ig-like_fold"/>
</dbReference>
<sequence>MRQIKLFNQNWFFTKENETTAVELPHTWNHLDGQDGGNDYYRGVCRYRKTFDRGVLDPQAEDIYLEFRGVNSSARVIVNGKSAAVHHGGYSTFRVNITELLEDENELIVEVDNRKNDYVYPQKADFTFYGGIYRDVYLIAVPKSHFDLDSHGGPGIMVTPNLNEALDQATVRVEADVTGNADSVRFAIAGVAEEVVEVKHGKAEAALFIEAVRLWDGVKDPHLYHLTATLLKDGEEIDQVATAFGCRSFHFDPEKGFYLNGNSYPLRGVARHQDWQGVGNAITKEMQETDMALIAEMGANTIRLAHYQHDQYFYDLCDQHGMIVWAEIPYISEHLPKGRANTLSQLSELIVQNYNHPSIITWGLSNEITVSGKSEDLVDNHQALNDLAHTLDATRPTTMAHVIMLEIEDPILEIPDIQSYNLYFGWYFGSLEDNEKWFDDFHKQHPEKAIGLAEYGADASIKWQTPTPERGDYTEQFQCVYHEYLLKTIEERPYIWATHAWNMFDFAADGREEGGEKGLNQKGLVTFDRQTKKDAFYLYKAYLSAEPFVHITGRRYIDRTEALSEVKVYSNQTKVALYSNGELIAEKTGQHVFTFEVPLAGEHRLEARSGDLVDAIAIRKSAQANPDYTLPSTGIHNWFDEPGMAFPEGKLSIKETLGTIRKTQSGAALVNSIIAHASSKRGDVAQGLDRNEAMERMMNGMTLEELLKQAGEAVPKEMIVQVNQELNKIEKIS</sequence>
<evidence type="ECO:0000313" key="10">
    <source>
        <dbReference type="Proteomes" id="UP000199280"/>
    </source>
</evidence>
<dbReference type="SUPFAM" id="SSF49785">
    <property type="entry name" value="Galactose-binding domain-like"/>
    <property type="match status" value="1"/>
</dbReference>
<gene>
    <name evidence="8" type="ORF">SAMN05216375_11614</name>
    <name evidence="7" type="ORF">TR210_1398</name>
</gene>
<dbReference type="PANTHER" id="PTHR42732:SF1">
    <property type="entry name" value="BETA-MANNOSIDASE"/>
    <property type="match status" value="1"/>
</dbReference>
<evidence type="ECO:0000259" key="5">
    <source>
        <dbReference type="Pfam" id="PF02836"/>
    </source>
</evidence>
<dbReference type="Proteomes" id="UP000199280">
    <property type="component" value="Unassembled WGS sequence"/>
</dbReference>
<dbReference type="InterPro" id="IPR036156">
    <property type="entry name" value="Beta-gal/glucu_dom_sf"/>
</dbReference>
<dbReference type="PANTHER" id="PTHR42732">
    <property type="entry name" value="BETA-GALACTOSIDASE"/>
    <property type="match status" value="1"/>
</dbReference>
<dbReference type="InterPro" id="IPR051913">
    <property type="entry name" value="GH2_Domain-Containing"/>
</dbReference>
<evidence type="ECO:0000259" key="6">
    <source>
        <dbReference type="Pfam" id="PF02837"/>
    </source>
</evidence>
<dbReference type="Proteomes" id="UP000076878">
    <property type="component" value="Unassembled WGS sequence"/>
</dbReference>
<dbReference type="InterPro" id="IPR006101">
    <property type="entry name" value="Glyco_hydro_2"/>
</dbReference>
<keyword evidence="2" id="KW-0378">Hydrolase</keyword>
<dbReference type="GO" id="GO:0004553">
    <property type="term" value="F:hydrolase activity, hydrolyzing O-glycosyl compounds"/>
    <property type="evidence" value="ECO:0007669"/>
    <property type="project" value="InterPro"/>
</dbReference>